<organism evidence="2 3">
    <name type="scientific">Fulvimonas yonginensis</name>
    <dbReference type="NCBI Taxonomy" id="1495200"/>
    <lineage>
        <taxon>Bacteria</taxon>
        <taxon>Pseudomonadati</taxon>
        <taxon>Pseudomonadota</taxon>
        <taxon>Gammaproteobacteria</taxon>
        <taxon>Lysobacterales</taxon>
        <taxon>Rhodanobacteraceae</taxon>
        <taxon>Fulvimonas</taxon>
    </lineage>
</organism>
<name>A0ABU8J9L1_9GAMM</name>
<accession>A0ABU8J9L1</accession>
<dbReference type="SUPFAM" id="SSF52540">
    <property type="entry name" value="P-loop containing nucleoside triphosphate hydrolases"/>
    <property type="match status" value="1"/>
</dbReference>
<dbReference type="RefSeq" id="WP_336806522.1">
    <property type="nucleotide sequence ID" value="NZ_JBBBNY010000002.1"/>
</dbReference>
<protein>
    <submittedName>
        <fullName evidence="2">AAA family ATPase</fullName>
    </submittedName>
</protein>
<evidence type="ECO:0000313" key="3">
    <source>
        <dbReference type="Proteomes" id="UP001381174"/>
    </source>
</evidence>
<gene>
    <name evidence="2" type="ORF">WAT24_03890</name>
</gene>
<sequence length="391" mass="41648">MADTAAQKPPPRRRPDEAEVPAPNLRAVPVDDIERAVLPRTEYAVADLIPLALVLLGGHGGAGKSILALTIAAHVAAGAPFAGHECRPGRVLFVSLEDDGHLVRFRLKRVCRAYGLDAVAIARNLVLLDGTAGNATLATEIAVAGTRDTVATATFTELQAAAVGARLIVVDNASDAFDANENDRRSVRAFMRLLAGLARANGAAVLLLAHIDKAAARFGARGDNYSGSTAWHNSARARLALLREGNAIELRQEKNNLGPLAEPLRLRWNPDGVLVPTDGNEIDPAETHATAQDNEDVMRCLALAVHGGVTVYTARNGGHTAYAALKTMPEFPAWAVDKSRFWAALTRLDRLGWIVREVCVTPSRNKTEKWAIGPGAPDKHKTPPTWAGSAS</sequence>
<comment type="caution">
    <text evidence="2">The sequence shown here is derived from an EMBL/GenBank/DDBJ whole genome shotgun (WGS) entry which is preliminary data.</text>
</comment>
<evidence type="ECO:0000313" key="2">
    <source>
        <dbReference type="EMBL" id="MEI7035898.1"/>
    </source>
</evidence>
<feature type="region of interest" description="Disordered" evidence="1">
    <location>
        <begin position="1"/>
        <end position="22"/>
    </location>
</feature>
<proteinExistence type="predicted"/>
<dbReference type="Proteomes" id="UP001381174">
    <property type="component" value="Unassembled WGS sequence"/>
</dbReference>
<reference evidence="2 3" key="1">
    <citation type="journal article" date="2014" name="Int. J. Syst. Evol. Microbiol.">
        <title>Fulvimonas yonginensis sp. nov., isolated from greenhouse soil, and emended description of the genus Fulvimonas.</title>
        <authorList>
            <person name="Ahn J.H."/>
            <person name="Kim S.J."/>
            <person name="Weon H.Y."/>
            <person name="Hong S.B."/>
            <person name="Seok S.J."/>
            <person name="Kwon S.W."/>
        </authorList>
    </citation>
    <scope>NUCLEOTIDE SEQUENCE [LARGE SCALE GENOMIC DNA]</scope>
    <source>
        <strain evidence="2 3">KACC 16952</strain>
    </source>
</reference>
<keyword evidence="3" id="KW-1185">Reference proteome</keyword>
<feature type="region of interest" description="Disordered" evidence="1">
    <location>
        <begin position="369"/>
        <end position="391"/>
    </location>
</feature>
<dbReference type="Pfam" id="PF13481">
    <property type="entry name" value="AAA_25"/>
    <property type="match status" value="1"/>
</dbReference>
<evidence type="ECO:0000256" key="1">
    <source>
        <dbReference type="SAM" id="MobiDB-lite"/>
    </source>
</evidence>
<dbReference type="Gene3D" id="3.40.50.300">
    <property type="entry name" value="P-loop containing nucleotide triphosphate hydrolases"/>
    <property type="match status" value="1"/>
</dbReference>
<dbReference type="InterPro" id="IPR027417">
    <property type="entry name" value="P-loop_NTPase"/>
</dbReference>
<dbReference type="EMBL" id="JBBBNY010000002">
    <property type="protein sequence ID" value="MEI7035898.1"/>
    <property type="molecule type" value="Genomic_DNA"/>
</dbReference>